<evidence type="ECO:0000256" key="1">
    <source>
        <dbReference type="SAM" id="MobiDB-lite"/>
    </source>
</evidence>
<reference evidence="2 3" key="1">
    <citation type="submission" date="2023-07" db="EMBL/GenBank/DDBJ databases">
        <authorList>
            <person name="Peeters C."/>
        </authorList>
    </citation>
    <scope>NUCLEOTIDE SEQUENCE [LARGE SCALE GENOMIC DNA]</scope>
    <source>
        <strain evidence="2 3">LMG 7141</strain>
    </source>
</reference>
<evidence type="ECO:0000313" key="2">
    <source>
        <dbReference type="EMBL" id="CAJ0783364.1"/>
    </source>
</evidence>
<feature type="compositionally biased region" description="Low complexity" evidence="1">
    <location>
        <begin position="38"/>
        <end position="52"/>
    </location>
</feature>
<feature type="region of interest" description="Disordered" evidence="1">
    <location>
        <begin position="1"/>
        <end position="83"/>
    </location>
</feature>
<evidence type="ECO:0000313" key="3">
    <source>
        <dbReference type="Proteomes" id="UP001189616"/>
    </source>
</evidence>
<sequence length="151" mass="16016">MDLDMAKQATTDQPASTSAARKAARTKSARSMDARASNASTSKAEAAPAAREQNAKKGKRANDVVNLPEASSDKKPKKAKVIRDSFTMPEEDYRKLAELKDRCLAGGQKVKKSELLRAGLALLGSLPAKRLLAAVASVESVKTGRPAKPQA</sequence>
<dbReference type="EMBL" id="CATYWO010000002">
    <property type="protein sequence ID" value="CAJ0783364.1"/>
    <property type="molecule type" value="Genomic_DNA"/>
</dbReference>
<proteinExistence type="predicted"/>
<keyword evidence="3" id="KW-1185">Reference proteome</keyword>
<name>A0ABN9IHZ1_9RALS</name>
<organism evidence="2 3">
    <name type="scientific">Ralstonia condita</name>
    <dbReference type="NCBI Taxonomy" id="3058600"/>
    <lineage>
        <taxon>Bacteria</taxon>
        <taxon>Pseudomonadati</taxon>
        <taxon>Pseudomonadota</taxon>
        <taxon>Betaproteobacteria</taxon>
        <taxon>Burkholderiales</taxon>
        <taxon>Burkholderiaceae</taxon>
        <taxon>Ralstonia</taxon>
    </lineage>
</organism>
<accession>A0ABN9IHZ1</accession>
<protein>
    <submittedName>
        <fullName evidence="2">Uncharacterized protein</fullName>
    </submittedName>
</protein>
<dbReference type="Proteomes" id="UP001189616">
    <property type="component" value="Unassembled WGS sequence"/>
</dbReference>
<comment type="caution">
    <text evidence="2">The sequence shown here is derived from an EMBL/GenBank/DDBJ whole genome shotgun (WGS) entry which is preliminary data.</text>
</comment>
<gene>
    <name evidence="2" type="ORF">LMG7141_01380</name>
</gene>